<gene>
    <name evidence="1" type="ORF">METZ01_LOCUS290800</name>
</gene>
<evidence type="ECO:0000313" key="1">
    <source>
        <dbReference type="EMBL" id="SVC37946.1"/>
    </source>
</evidence>
<sequence>MKIEKSQIIKDLMNIQKNPHTNNIVNCKIDVIINKLIQTDSIECVFSKESYLRSNLENKTVLSPTNDFAFYHFVKESA</sequence>
<protein>
    <submittedName>
        <fullName evidence="1">Uncharacterized protein</fullName>
    </submittedName>
</protein>
<organism evidence="1">
    <name type="scientific">marine metagenome</name>
    <dbReference type="NCBI Taxonomy" id="408172"/>
    <lineage>
        <taxon>unclassified sequences</taxon>
        <taxon>metagenomes</taxon>
        <taxon>ecological metagenomes</taxon>
    </lineage>
</organism>
<accession>A0A382LN07</accession>
<reference evidence="1" key="1">
    <citation type="submission" date="2018-05" db="EMBL/GenBank/DDBJ databases">
        <authorList>
            <person name="Lanie J.A."/>
            <person name="Ng W.-L."/>
            <person name="Kazmierczak K.M."/>
            <person name="Andrzejewski T.M."/>
            <person name="Davidsen T.M."/>
            <person name="Wayne K.J."/>
            <person name="Tettelin H."/>
            <person name="Glass J.I."/>
            <person name="Rusch D."/>
            <person name="Podicherti R."/>
            <person name="Tsui H.-C.T."/>
            <person name="Winkler M.E."/>
        </authorList>
    </citation>
    <scope>NUCLEOTIDE SEQUENCE</scope>
</reference>
<proteinExistence type="predicted"/>
<dbReference type="EMBL" id="UINC01088054">
    <property type="protein sequence ID" value="SVC37946.1"/>
    <property type="molecule type" value="Genomic_DNA"/>
</dbReference>
<dbReference type="AlphaFoldDB" id="A0A382LN07"/>
<name>A0A382LN07_9ZZZZ</name>